<dbReference type="InterPro" id="IPR012902">
    <property type="entry name" value="N_methyl_site"/>
</dbReference>
<dbReference type="Pfam" id="PF07963">
    <property type="entry name" value="N_methyl"/>
    <property type="match status" value="1"/>
</dbReference>
<dbReference type="OrthoDB" id="5296662at2"/>
<dbReference type="InterPro" id="IPR032092">
    <property type="entry name" value="PilW"/>
</dbReference>
<dbReference type="PROSITE" id="PS00409">
    <property type="entry name" value="PROKAR_NTER_METHYL"/>
    <property type="match status" value="1"/>
</dbReference>
<evidence type="ECO:0000313" key="3">
    <source>
        <dbReference type="Proteomes" id="UP000078090"/>
    </source>
</evidence>
<dbReference type="Pfam" id="PF16074">
    <property type="entry name" value="PilW"/>
    <property type="match status" value="1"/>
</dbReference>
<accession>A0A177MLZ1</accession>
<organism evidence="2 3">
    <name type="scientific">Methylomonas methanica</name>
    <dbReference type="NCBI Taxonomy" id="421"/>
    <lineage>
        <taxon>Bacteria</taxon>
        <taxon>Pseudomonadati</taxon>
        <taxon>Pseudomonadota</taxon>
        <taxon>Gammaproteobacteria</taxon>
        <taxon>Methylococcales</taxon>
        <taxon>Methylococcaceae</taxon>
        <taxon>Methylomonas</taxon>
    </lineage>
</organism>
<dbReference type="GO" id="GO:0043683">
    <property type="term" value="P:type IV pilus assembly"/>
    <property type="evidence" value="ECO:0007669"/>
    <property type="project" value="InterPro"/>
</dbReference>
<protein>
    <recommendedName>
        <fullName evidence="4">Type IV pilus assembly protein PilW</fullName>
    </recommendedName>
</protein>
<sequence>MKKNQIRSLQTGMTLIEIMIALLLGAFLLGGVIKIFVNAKQTYGMQEGLSRLQENSRYALEILSKDLRLSGFQGCISVTALTPTNTATTAITSPYAAPAISSPTPATILVGYNGSEASPATTTWSPTLPVALSVLATPVTPGSDVITVVYGESCGGYLSQNMTSSTDDIHITSPNTCGIADGDPVLISSCTNADLFRATTGTTSTLIKHNAVSLPATCASPPCYKTTAEVFTYRAYSYFIRPGASGEPALWRYDNTKAASSSNPVEILDGIENLQILYGEDTDADGVANQYKTAANVTDITAVASVRISILARTSENLASQTLTYDYNGATGINPGDRRIRRVFNATLAVRNRLQ</sequence>
<keyword evidence="1" id="KW-1133">Transmembrane helix</keyword>
<keyword evidence="1" id="KW-0812">Transmembrane</keyword>
<dbReference type="AlphaFoldDB" id="A0A177MLZ1"/>
<evidence type="ECO:0000256" key="1">
    <source>
        <dbReference type="SAM" id="Phobius"/>
    </source>
</evidence>
<comment type="caution">
    <text evidence="2">The sequence shown here is derived from an EMBL/GenBank/DDBJ whole genome shotgun (WGS) entry which is preliminary data.</text>
</comment>
<dbReference type="Proteomes" id="UP000078090">
    <property type="component" value="Unassembled WGS sequence"/>
</dbReference>
<dbReference type="RefSeq" id="WP_064007860.1">
    <property type="nucleotide sequence ID" value="NZ_LUUG01000054.1"/>
</dbReference>
<reference evidence="2 3" key="1">
    <citation type="submission" date="2016-03" db="EMBL/GenBank/DDBJ databases">
        <authorList>
            <person name="Ploux O."/>
        </authorList>
    </citation>
    <scope>NUCLEOTIDE SEQUENCE [LARGE SCALE GENOMIC DNA]</scope>
    <source>
        <strain evidence="2 3">R-45363</strain>
    </source>
</reference>
<gene>
    <name evidence="2" type="ORF">A1332_10520</name>
</gene>
<evidence type="ECO:0008006" key="4">
    <source>
        <dbReference type="Google" id="ProtNLM"/>
    </source>
</evidence>
<dbReference type="EMBL" id="LUUG01000054">
    <property type="protein sequence ID" value="OAI06806.1"/>
    <property type="molecule type" value="Genomic_DNA"/>
</dbReference>
<feature type="transmembrane region" description="Helical" evidence="1">
    <location>
        <begin position="12"/>
        <end position="37"/>
    </location>
</feature>
<evidence type="ECO:0000313" key="2">
    <source>
        <dbReference type="EMBL" id="OAI06806.1"/>
    </source>
</evidence>
<proteinExistence type="predicted"/>
<name>A0A177MLZ1_METMH</name>
<keyword evidence="1" id="KW-0472">Membrane</keyword>